<dbReference type="Proteomes" id="UP000011705">
    <property type="component" value="Chromosome"/>
</dbReference>
<protein>
    <submittedName>
        <fullName evidence="1">Uncharacterized protein</fullName>
    </submittedName>
</protein>
<accession>A0A0E2EER1</accession>
<gene>
    <name evidence="1" type="ORF">HMPREF9726_02397</name>
</gene>
<dbReference type="AlphaFoldDB" id="A0A0E2EER1"/>
<name>A0A0E2EER1_TREDN</name>
<sequence length="282" mass="32049">MVSVYRQYENSNSSVLTNSLLRREFLYGLKFFAVQENFMSEQGAVLRMRISLACVEARAVVIDAYIQTDGNLSYLFVLCSSILPPQVFSETVKNILPNAVIEEFYKTQAEGYLESASQEALTKKPIPFFSPAGVNSESNHLLISLFIEHRAVLLENKKGGLLEKSLKKGSRSLLNEASEIRKYSAANLDLNILLFQKENLILSIPVFQVKKIDKDVFQKKFIQIFPEYGGKKIYVDDVFCIKNIDLSKVNFTKRLKRGIYRIAISGAKTILEFNLLVPSMYE</sequence>
<dbReference type="PATRIC" id="fig|999432.5.peg.2492"/>
<reference evidence="1" key="1">
    <citation type="submission" date="2012-01" db="EMBL/GenBank/DDBJ databases">
        <title>The Genome Sequence of Treponema denticola H-22.</title>
        <authorList>
            <consortium name="The Broad Institute Genome Sequencing Platform"/>
            <person name="Earl A."/>
            <person name="Ward D."/>
            <person name="Feldgarden M."/>
            <person name="Gevers D."/>
            <person name="Blanton J.M."/>
            <person name="Fenno C.J."/>
            <person name="Baranova O.V."/>
            <person name="Mathney J."/>
            <person name="Dewhirst F.E."/>
            <person name="Izard J."/>
            <person name="Young S.K."/>
            <person name="Zeng Q."/>
            <person name="Gargeya S."/>
            <person name="Fitzgerald M."/>
            <person name="Haas B."/>
            <person name="Abouelleil A."/>
            <person name="Alvarado L."/>
            <person name="Arachchi H.M."/>
            <person name="Berlin A."/>
            <person name="Chapman S.B."/>
            <person name="Gearin G."/>
            <person name="Goldberg J."/>
            <person name="Griggs A."/>
            <person name="Gujja S."/>
            <person name="Hansen M."/>
            <person name="Heiman D."/>
            <person name="Howarth C."/>
            <person name="Larimer J."/>
            <person name="Lui A."/>
            <person name="MacDonald P.J.P."/>
            <person name="McCowen C."/>
            <person name="Montmayeur A."/>
            <person name="Murphy C."/>
            <person name="Neiman D."/>
            <person name="Pearson M."/>
            <person name="Priest M."/>
            <person name="Roberts A."/>
            <person name="Saif S."/>
            <person name="Shea T."/>
            <person name="Sisk P."/>
            <person name="Stolte C."/>
            <person name="Sykes S."/>
            <person name="Wortman J."/>
            <person name="Nusbaum C."/>
            <person name="Birren B."/>
        </authorList>
    </citation>
    <scope>NUCLEOTIDE SEQUENCE [LARGE SCALE GENOMIC DNA]</scope>
    <source>
        <strain evidence="1">H-22</strain>
    </source>
</reference>
<dbReference type="RefSeq" id="WP_002685911.1">
    <property type="nucleotide sequence ID" value="NZ_CM001795.1"/>
</dbReference>
<evidence type="ECO:0000313" key="1">
    <source>
        <dbReference type="EMBL" id="EMB30712.1"/>
    </source>
</evidence>
<organism evidence="1">
    <name type="scientific">Treponema denticola H-22</name>
    <dbReference type="NCBI Taxonomy" id="999432"/>
    <lineage>
        <taxon>Bacteria</taxon>
        <taxon>Pseudomonadati</taxon>
        <taxon>Spirochaetota</taxon>
        <taxon>Spirochaetia</taxon>
        <taxon>Spirochaetales</taxon>
        <taxon>Treponemataceae</taxon>
        <taxon>Treponema</taxon>
    </lineage>
</organism>
<proteinExistence type="predicted"/>
<dbReference type="EMBL" id="AGDV01000021">
    <property type="protein sequence ID" value="EMB30712.1"/>
    <property type="molecule type" value="Genomic_DNA"/>
</dbReference>
<comment type="caution">
    <text evidence="1">The sequence shown here is derived from an EMBL/GenBank/DDBJ whole genome shotgun (WGS) entry which is preliminary data.</text>
</comment>
<dbReference type="HOGENOM" id="CLU_1069355_0_0_12"/>